<dbReference type="HAMAP" id="MF_01023">
    <property type="entry name" value="HisC_aminotrans_2"/>
    <property type="match status" value="1"/>
</dbReference>
<dbReference type="InterPro" id="IPR015424">
    <property type="entry name" value="PyrdxlP-dep_Trfase"/>
</dbReference>
<feature type="modified residue" description="N6-(pyridoxal phosphate)lysine" evidence="9">
    <location>
        <position position="214"/>
    </location>
</feature>
<evidence type="ECO:0000256" key="6">
    <source>
        <dbReference type="ARBA" id="ARBA00022679"/>
    </source>
</evidence>
<evidence type="ECO:0000256" key="4">
    <source>
        <dbReference type="ARBA" id="ARBA00022576"/>
    </source>
</evidence>
<comment type="subunit">
    <text evidence="3 9">Homodimer.</text>
</comment>
<keyword evidence="12" id="KW-1185">Reference proteome</keyword>
<dbReference type="SUPFAM" id="SSF53383">
    <property type="entry name" value="PLP-dependent transferases"/>
    <property type="match status" value="1"/>
</dbReference>
<gene>
    <name evidence="9 11" type="primary">hisC</name>
    <name evidence="11" type="ORF">VJ920_09675</name>
</gene>
<dbReference type="Pfam" id="PF00155">
    <property type="entry name" value="Aminotran_1_2"/>
    <property type="match status" value="1"/>
</dbReference>
<dbReference type="EC" id="2.6.1.9" evidence="9"/>
<evidence type="ECO:0000256" key="1">
    <source>
        <dbReference type="ARBA" id="ARBA00001933"/>
    </source>
</evidence>
<reference evidence="11 12" key="1">
    <citation type="submission" date="2024-01" db="EMBL/GenBank/DDBJ databases">
        <title>novel species in genus Adlercreutzia.</title>
        <authorList>
            <person name="Liu X."/>
        </authorList>
    </citation>
    <scope>NUCLEOTIDE SEQUENCE [LARGE SCALE GENOMIC DNA]</scope>
    <source>
        <strain evidence="11 12">R22</strain>
    </source>
</reference>
<evidence type="ECO:0000256" key="3">
    <source>
        <dbReference type="ARBA" id="ARBA00011738"/>
    </source>
</evidence>
<evidence type="ECO:0000313" key="11">
    <source>
        <dbReference type="EMBL" id="MEC4295580.1"/>
    </source>
</evidence>
<dbReference type="PROSITE" id="PS00599">
    <property type="entry name" value="AA_TRANSFER_CLASS_2"/>
    <property type="match status" value="1"/>
</dbReference>
<evidence type="ECO:0000313" key="12">
    <source>
        <dbReference type="Proteomes" id="UP001343724"/>
    </source>
</evidence>
<dbReference type="NCBIfam" id="TIGR01141">
    <property type="entry name" value="hisC"/>
    <property type="match status" value="1"/>
</dbReference>
<dbReference type="InterPro" id="IPR005861">
    <property type="entry name" value="HisP_aminotrans"/>
</dbReference>
<dbReference type="InterPro" id="IPR015422">
    <property type="entry name" value="PyrdxlP-dep_Trfase_small"/>
</dbReference>
<dbReference type="Gene3D" id="3.90.1150.10">
    <property type="entry name" value="Aspartate Aminotransferase, domain 1"/>
    <property type="match status" value="1"/>
</dbReference>
<dbReference type="InterPro" id="IPR015421">
    <property type="entry name" value="PyrdxlP-dep_Trfase_major"/>
</dbReference>
<evidence type="ECO:0000259" key="10">
    <source>
        <dbReference type="Pfam" id="PF00155"/>
    </source>
</evidence>
<keyword evidence="5 9" id="KW-0028">Amino-acid biosynthesis</keyword>
<evidence type="ECO:0000256" key="7">
    <source>
        <dbReference type="ARBA" id="ARBA00022898"/>
    </source>
</evidence>
<sequence length="369" mass="40793">MNRVRAAAPQLAGLVPYDPKYLPAEAYLSANENPRDVDAEVRAVIAKRIAEVPLNRYPDPLANRLRDMIAEANGLDRACVLVGNGGDELLFDLALAWGGPGRSFLNLPPTFSVYEANARLTNTRCVNVPRREDFSIDEEAVLARVAAGDIDFVIVTSPNNPTGLRAPVAFIEQLLAATDALVLVDEAYFEFSRETVRPLLEANENLVILRTFSKAFSLAGVRLGYILANPAVIEEFLKVRQPYSVDALSQVVGEVVFEMRARFEPGIREIIEERARVAEALRTLPGVTVYPSDSNWVLLSLEGADEAWQYLYDRGILVRDFSRAPMLEGCLRATVGTPEQNDAFVGTLRAFIIERNGMRAQAARLEEGR</sequence>
<keyword evidence="6 9" id="KW-0808">Transferase</keyword>
<accession>A0ABU6J116</accession>
<comment type="catalytic activity">
    <reaction evidence="9">
        <text>L-histidinol phosphate + 2-oxoglutarate = 3-(imidazol-4-yl)-2-oxopropyl phosphate + L-glutamate</text>
        <dbReference type="Rhea" id="RHEA:23744"/>
        <dbReference type="ChEBI" id="CHEBI:16810"/>
        <dbReference type="ChEBI" id="CHEBI:29985"/>
        <dbReference type="ChEBI" id="CHEBI:57766"/>
        <dbReference type="ChEBI" id="CHEBI:57980"/>
        <dbReference type="EC" id="2.6.1.9"/>
    </reaction>
</comment>
<dbReference type="GO" id="GO:0004400">
    <property type="term" value="F:histidinol-phosphate transaminase activity"/>
    <property type="evidence" value="ECO:0007669"/>
    <property type="project" value="UniProtKB-EC"/>
</dbReference>
<comment type="pathway">
    <text evidence="9">Amino-acid biosynthesis; L-histidine biosynthesis; L-histidine from 5-phospho-alpha-D-ribose 1-diphosphate: step 7/9.</text>
</comment>
<comment type="caution">
    <text evidence="11">The sequence shown here is derived from an EMBL/GenBank/DDBJ whole genome shotgun (WGS) entry which is preliminary data.</text>
</comment>
<dbReference type="Gene3D" id="3.40.640.10">
    <property type="entry name" value="Type I PLP-dependent aspartate aminotransferase-like (Major domain)"/>
    <property type="match status" value="1"/>
</dbReference>
<dbReference type="PANTHER" id="PTHR42885:SF2">
    <property type="entry name" value="HISTIDINOL-PHOSPHATE AMINOTRANSFERASE"/>
    <property type="match status" value="1"/>
</dbReference>
<comment type="cofactor">
    <cofactor evidence="1 9">
        <name>pyridoxal 5'-phosphate</name>
        <dbReference type="ChEBI" id="CHEBI:597326"/>
    </cofactor>
</comment>
<dbReference type="EMBL" id="JAYMFH010000015">
    <property type="protein sequence ID" value="MEC4295580.1"/>
    <property type="molecule type" value="Genomic_DNA"/>
</dbReference>
<dbReference type="RefSeq" id="WP_326455013.1">
    <property type="nucleotide sequence ID" value="NZ_JAYMFH010000015.1"/>
</dbReference>
<evidence type="ECO:0000256" key="8">
    <source>
        <dbReference type="ARBA" id="ARBA00023102"/>
    </source>
</evidence>
<dbReference type="InterPro" id="IPR001917">
    <property type="entry name" value="Aminotrans_II_pyridoxalP_BS"/>
</dbReference>
<keyword evidence="7 9" id="KW-0663">Pyridoxal phosphate</keyword>
<keyword evidence="8 9" id="KW-0368">Histidine biosynthesis</keyword>
<dbReference type="CDD" id="cd00609">
    <property type="entry name" value="AAT_like"/>
    <property type="match status" value="1"/>
</dbReference>
<comment type="similarity">
    <text evidence="2 9">Belongs to the class-II pyridoxal-phosphate-dependent aminotransferase family. Histidinol-phosphate aminotransferase subfamily.</text>
</comment>
<dbReference type="InterPro" id="IPR004839">
    <property type="entry name" value="Aminotransferase_I/II_large"/>
</dbReference>
<protein>
    <recommendedName>
        <fullName evidence="9">Histidinol-phosphate aminotransferase</fullName>
        <ecNumber evidence="9">2.6.1.9</ecNumber>
    </recommendedName>
    <alternativeName>
        <fullName evidence="9">Imidazole acetol-phosphate transaminase</fullName>
    </alternativeName>
</protein>
<proteinExistence type="inferred from homology"/>
<dbReference type="Proteomes" id="UP001343724">
    <property type="component" value="Unassembled WGS sequence"/>
</dbReference>
<name>A0ABU6J116_9ACTN</name>
<dbReference type="PANTHER" id="PTHR42885">
    <property type="entry name" value="HISTIDINOL-PHOSPHATE AMINOTRANSFERASE-RELATED"/>
    <property type="match status" value="1"/>
</dbReference>
<evidence type="ECO:0000256" key="2">
    <source>
        <dbReference type="ARBA" id="ARBA00007970"/>
    </source>
</evidence>
<feature type="domain" description="Aminotransferase class I/classII large" evidence="10">
    <location>
        <begin position="28"/>
        <end position="346"/>
    </location>
</feature>
<evidence type="ECO:0000256" key="5">
    <source>
        <dbReference type="ARBA" id="ARBA00022605"/>
    </source>
</evidence>
<keyword evidence="4 9" id="KW-0032">Aminotransferase</keyword>
<evidence type="ECO:0000256" key="9">
    <source>
        <dbReference type="HAMAP-Rule" id="MF_01023"/>
    </source>
</evidence>
<organism evidence="11 12">
    <name type="scientific">Adlercreutzia shanghongiae</name>
    <dbReference type="NCBI Taxonomy" id="3111773"/>
    <lineage>
        <taxon>Bacteria</taxon>
        <taxon>Bacillati</taxon>
        <taxon>Actinomycetota</taxon>
        <taxon>Coriobacteriia</taxon>
        <taxon>Eggerthellales</taxon>
        <taxon>Eggerthellaceae</taxon>
        <taxon>Adlercreutzia</taxon>
    </lineage>
</organism>